<dbReference type="InterPro" id="IPR035907">
    <property type="entry name" value="Hppk_sf"/>
</dbReference>
<dbReference type="Pfam" id="PF01288">
    <property type="entry name" value="HPPK"/>
    <property type="match status" value="1"/>
</dbReference>
<evidence type="ECO:0000259" key="13">
    <source>
        <dbReference type="PROSITE" id="PS00794"/>
    </source>
</evidence>
<dbReference type="NCBIfam" id="TIGR01498">
    <property type="entry name" value="folK"/>
    <property type="match status" value="1"/>
</dbReference>
<keyword evidence="8" id="KW-0067">ATP-binding</keyword>
<protein>
    <recommendedName>
        <fullName evidence="4">2-amino-4-hydroxy-6-hydroxymethyldihydropteridine pyrophosphokinase</fullName>
        <ecNumber evidence="3">2.7.6.3</ecNumber>
    </recommendedName>
    <alternativeName>
        <fullName evidence="11">6-hydroxymethyl-7,8-dihydropterin pyrophosphokinase</fullName>
    </alternativeName>
    <alternativeName>
        <fullName evidence="12">7,8-dihydro-6-hydroxymethylpterin-pyrophosphokinase</fullName>
    </alternativeName>
</protein>
<dbReference type="PANTHER" id="PTHR43071:SF1">
    <property type="entry name" value="2-AMINO-4-HYDROXY-6-HYDROXYMETHYLDIHYDROPTERIDINE PYROPHOSPHOKINASE"/>
    <property type="match status" value="1"/>
</dbReference>
<keyword evidence="7" id="KW-0418">Kinase</keyword>
<gene>
    <name evidence="14" type="primary">folK</name>
    <name evidence="14" type="ORF">PQR62_08945</name>
</gene>
<dbReference type="CDD" id="cd00483">
    <property type="entry name" value="HPPK"/>
    <property type="match status" value="1"/>
</dbReference>
<evidence type="ECO:0000313" key="15">
    <source>
        <dbReference type="Proteomes" id="UP001629246"/>
    </source>
</evidence>
<dbReference type="PANTHER" id="PTHR43071">
    <property type="entry name" value="2-AMINO-4-HYDROXY-6-HYDROXYMETHYLDIHYDROPTERIDINE PYROPHOSPHOKINASE"/>
    <property type="match status" value="1"/>
</dbReference>
<evidence type="ECO:0000256" key="8">
    <source>
        <dbReference type="ARBA" id="ARBA00022840"/>
    </source>
</evidence>
<keyword evidence="9" id="KW-0289">Folate biosynthesis</keyword>
<dbReference type="EC" id="2.7.6.3" evidence="3"/>
<reference evidence="14 15" key="1">
    <citation type="journal article" date="2024" name="Chem. Sci.">
        <title>Discovery of megapolipeptins by genome mining of a Burkholderiales bacteria collection.</title>
        <authorList>
            <person name="Paulo B.S."/>
            <person name="Recchia M.J.J."/>
            <person name="Lee S."/>
            <person name="Fergusson C.H."/>
            <person name="Romanowski S.B."/>
            <person name="Hernandez A."/>
            <person name="Krull N."/>
            <person name="Liu D.Y."/>
            <person name="Cavanagh H."/>
            <person name="Bos A."/>
            <person name="Gray C.A."/>
            <person name="Murphy B.T."/>
            <person name="Linington R.G."/>
            <person name="Eustaquio A.S."/>
        </authorList>
    </citation>
    <scope>NUCLEOTIDE SEQUENCE [LARGE SCALE GENOMIC DNA]</scope>
    <source>
        <strain evidence="14 15">RL21-008-BIB-A</strain>
    </source>
</reference>
<dbReference type="GO" id="GO:0003848">
    <property type="term" value="F:2-amino-4-hydroxy-6-hydroxymethyldihydropteridine diphosphokinase activity"/>
    <property type="evidence" value="ECO:0007669"/>
    <property type="project" value="UniProtKB-EC"/>
</dbReference>
<keyword evidence="6" id="KW-0547">Nucleotide-binding</keyword>
<evidence type="ECO:0000256" key="1">
    <source>
        <dbReference type="ARBA" id="ARBA00005051"/>
    </source>
</evidence>
<evidence type="ECO:0000256" key="3">
    <source>
        <dbReference type="ARBA" id="ARBA00013253"/>
    </source>
</evidence>
<evidence type="ECO:0000256" key="4">
    <source>
        <dbReference type="ARBA" id="ARBA00016218"/>
    </source>
</evidence>
<evidence type="ECO:0000256" key="2">
    <source>
        <dbReference type="ARBA" id="ARBA00005810"/>
    </source>
</evidence>
<dbReference type="Gene3D" id="3.30.70.560">
    <property type="entry name" value="7,8-Dihydro-6-hydroxymethylpterin-pyrophosphokinase HPPK"/>
    <property type="match status" value="1"/>
</dbReference>
<evidence type="ECO:0000256" key="9">
    <source>
        <dbReference type="ARBA" id="ARBA00022909"/>
    </source>
</evidence>
<sequence>MDSQVEKFTAYIGIGANLGDARQTVADAIAQLAQLSQTSLLAQSAFYRTAPVDSSGDDYVNAVAAVSTSLTPLQLLHALQDMEQRHGRLRPYRNAPRTLDLDILLYAEQSIAGAELDVPHPRMTQRAFVLIPLLEIAADIVIPGHGPAQDFLPQVQGQAISKI</sequence>
<evidence type="ECO:0000313" key="14">
    <source>
        <dbReference type="EMBL" id="MFL9924390.1"/>
    </source>
</evidence>
<accession>A0ABW9A8U2</accession>
<evidence type="ECO:0000256" key="5">
    <source>
        <dbReference type="ARBA" id="ARBA00022679"/>
    </source>
</evidence>
<evidence type="ECO:0000256" key="7">
    <source>
        <dbReference type="ARBA" id="ARBA00022777"/>
    </source>
</evidence>
<dbReference type="PROSITE" id="PS00794">
    <property type="entry name" value="HPPK"/>
    <property type="match status" value="1"/>
</dbReference>
<keyword evidence="15" id="KW-1185">Reference proteome</keyword>
<evidence type="ECO:0000256" key="10">
    <source>
        <dbReference type="ARBA" id="ARBA00029409"/>
    </source>
</evidence>
<name>A0ABW9A8U2_9BURK</name>
<comment type="caution">
    <text evidence="14">The sequence shown here is derived from an EMBL/GenBank/DDBJ whole genome shotgun (WGS) entry which is preliminary data.</text>
</comment>
<evidence type="ECO:0000256" key="6">
    <source>
        <dbReference type="ARBA" id="ARBA00022741"/>
    </source>
</evidence>
<feature type="domain" description="7,8-dihydro-6-hydroxymethylpterin-pyrophosphokinase" evidence="13">
    <location>
        <begin position="93"/>
        <end position="104"/>
    </location>
</feature>
<comment type="similarity">
    <text evidence="2">Belongs to the HPPK family.</text>
</comment>
<dbReference type="EMBL" id="JAQQFM010000004">
    <property type="protein sequence ID" value="MFL9924390.1"/>
    <property type="molecule type" value="Genomic_DNA"/>
</dbReference>
<dbReference type="SUPFAM" id="SSF55083">
    <property type="entry name" value="6-hydroxymethyl-7,8-dihydropterin pyrophosphokinase, HPPK"/>
    <property type="match status" value="1"/>
</dbReference>
<comment type="pathway">
    <text evidence="1">Cofactor biosynthesis; tetrahydrofolate biosynthesis; 2-amino-4-hydroxy-6-hydroxymethyl-7,8-dihydropteridine diphosphate from 7,8-dihydroneopterin triphosphate: step 4/4.</text>
</comment>
<dbReference type="InterPro" id="IPR000550">
    <property type="entry name" value="Hppk"/>
</dbReference>
<comment type="function">
    <text evidence="10">Catalyzes the transfer of pyrophosphate from adenosine triphosphate (ATP) to 6-hydroxymethyl-7,8-dihydropterin, an enzymatic step in folate biosynthesis pathway.</text>
</comment>
<evidence type="ECO:0000256" key="12">
    <source>
        <dbReference type="ARBA" id="ARBA00033413"/>
    </source>
</evidence>
<organism evidence="14 15">
    <name type="scientific">Herbaspirillum lusitanum</name>
    <dbReference type="NCBI Taxonomy" id="213312"/>
    <lineage>
        <taxon>Bacteria</taxon>
        <taxon>Pseudomonadati</taxon>
        <taxon>Pseudomonadota</taxon>
        <taxon>Betaproteobacteria</taxon>
        <taxon>Burkholderiales</taxon>
        <taxon>Oxalobacteraceae</taxon>
        <taxon>Herbaspirillum</taxon>
    </lineage>
</organism>
<keyword evidence="5 14" id="KW-0808">Transferase</keyword>
<evidence type="ECO:0000256" key="11">
    <source>
        <dbReference type="ARBA" id="ARBA00029766"/>
    </source>
</evidence>
<dbReference type="Proteomes" id="UP001629246">
    <property type="component" value="Unassembled WGS sequence"/>
</dbReference>
<proteinExistence type="inferred from homology"/>